<evidence type="ECO:0000313" key="1">
    <source>
        <dbReference type="EMBL" id="VFQ79426.1"/>
    </source>
</evidence>
<dbReference type="EMBL" id="OOIL02001947">
    <property type="protein sequence ID" value="VFQ79426.1"/>
    <property type="molecule type" value="Genomic_DNA"/>
</dbReference>
<keyword evidence="2" id="KW-1185">Reference proteome</keyword>
<dbReference type="Proteomes" id="UP000595140">
    <property type="component" value="Unassembled WGS sequence"/>
</dbReference>
<protein>
    <submittedName>
        <fullName evidence="1">Uncharacterized protein</fullName>
    </submittedName>
</protein>
<reference evidence="1 2" key="1">
    <citation type="submission" date="2018-04" db="EMBL/GenBank/DDBJ databases">
        <authorList>
            <person name="Vogel A."/>
        </authorList>
    </citation>
    <scope>NUCLEOTIDE SEQUENCE [LARGE SCALE GENOMIC DNA]</scope>
</reference>
<gene>
    <name evidence="1" type="ORF">CCAM_LOCUS21202</name>
</gene>
<proteinExistence type="predicted"/>
<name>A0A484LTV8_9ASTE</name>
<evidence type="ECO:0000313" key="2">
    <source>
        <dbReference type="Proteomes" id="UP000595140"/>
    </source>
</evidence>
<dbReference type="AlphaFoldDB" id="A0A484LTV8"/>
<accession>A0A484LTV8</accession>
<organism evidence="1 2">
    <name type="scientific">Cuscuta campestris</name>
    <dbReference type="NCBI Taxonomy" id="132261"/>
    <lineage>
        <taxon>Eukaryota</taxon>
        <taxon>Viridiplantae</taxon>
        <taxon>Streptophyta</taxon>
        <taxon>Embryophyta</taxon>
        <taxon>Tracheophyta</taxon>
        <taxon>Spermatophyta</taxon>
        <taxon>Magnoliopsida</taxon>
        <taxon>eudicotyledons</taxon>
        <taxon>Gunneridae</taxon>
        <taxon>Pentapetalae</taxon>
        <taxon>asterids</taxon>
        <taxon>lamiids</taxon>
        <taxon>Solanales</taxon>
        <taxon>Convolvulaceae</taxon>
        <taxon>Cuscuteae</taxon>
        <taxon>Cuscuta</taxon>
        <taxon>Cuscuta subgen. Grammica</taxon>
        <taxon>Cuscuta sect. Cleistogrammica</taxon>
    </lineage>
</organism>
<sequence>MEFAISYIYSVTKEGRGEMALTMEGRGEMASHLENPKNPPKLNPNWVELCQEADLKLENRESKSDA</sequence>